<proteinExistence type="predicted"/>
<gene>
    <name evidence="3" type="ORF">K469DRAFT_558850</name>
</gene>
<feature type="domain" description="BRCT" evidence="2">
    <location>
        <begin position="156"/>
        <end position="226"/>
    </location>
</feature>
<dbReference type="Gene3D" id="3.40.50.10190">
    <property type="entry name" value="BRCT domain"/>
    <property type="match status" value="3"/>
</dbReference>
<feature type="domain" description="BRCT" evidence="2">
    <location>
        <begin position="13"/>
        <end position="83"/>
    </location>
</feature>
<feature type="compositionally biased region" description="Basic residues" evidence="1">
    <location>
        <begin position="127"/>
        <end position="139"/>
    </location>
</feature>
<protein>
    <recommendedName>
        <fullName evidence="2">BRCT domain-containing protein</fullName>
    </recommendedName>
</protein>
<evidence type="ECO:0000259" key="2">
    <source>
        <dbReference type="PROSITE" id="PS50172"/>
    </source>
</evidence>
<evidence type="ECO:0000313" key="4">
    <source>
        <dbReference type="Proteomes" id="UP000800200"/>
    </source>
</evidence>
<evidence type="ECO:0000313" key="3">
    <source>
        <dbReference type="EMBL" id="KAF2190421.1"/>
    </source>
</evidence>
<organism evidence="3 4">
    <name type="scientific">Zopfia rhizophila CBS 207.26</name>
    <dbReference type="NCBI Taxonomy" id="1314779"/>
    <lineage>
        <taxon>Eukaryota</taxon>
        <taxon>Fungi</taxon>
        <taxon>Dikarya</taxon>
        <taxon>Ascomycota</taxon>
        <taxon>Pezizomycotina</taxon>
        <taxon>Dothideomycetes</taxon>
        <taxon>Dothideomycetes incertae sedis</taxon>
        <taxon>Zopfiaceae</taxon>
        <taxon>Zopfia</taxon>
    </lineage>
</organism>
<feature type="domain" description="BRCT" evidence="2">
    <location>
        <begin position="250"/>
        <end position="323"/>
    </location>
</feature>
<dbReference type="InterPro" id="IPR036420">
    <property type="entry name" value="BRCT_dom_sf"/>
</dbReference>
<dbReference type="Proteomes" id="UP000800200">
    <property type="component" value="Unassembled WGS sequence"/>
</dbReference>
<accession>A0A6A6EFX4</accession>
<evidence type="ECO:0000256" key="1">
    <source>
        <dbReference type="SAM" id="MobiDB-lite"/>
    </source>
</evidence>
<dbReference type="SMART" id="SM00292">
    <property type="entry name" value="BRCT"/>
    <property type="match status" value="3"/>
</dbReference>
<dbReference type="EMBL" id="ML994618">
    <property type="protein sequence ID" value="KAF2190421.1"/>
    <property type="molecule type" value="Genomic_DNA"/>
</dbReference>
<reference evidence="3" key="1">
    <citation type="journal article" date="2020" name="Stud. Mycol.">
        <title>101 Dothideomycetes genomes: a test case for predicting lifestyles and emergence of pathogens.</title>
        <authorList>
            <person name="Haridas S."/>
            <person name="Albert R."/>
            <person name="Binder M."/>
            <person name="Bloem J."/>
            <person name="Labutti K."/>
            <person name="Salamov A."/>
            <person name="Andreopoulos B."/>
            <person name="Baker S."/>
            <person name="Barry K."/>
            <person name="Bills G."/>
            <person name="Bluhm B."/>
            <person name="Cannon C."/>
            <person name="Castanera R."/>
            <person name="Culley D."/>
            <person name="Daum C."/>
            <person name="Ezra D."/>
            <person name="Gonzalez J."/>
            <person name="Henrissat B."/>
            <person name="Kuo A."/>
            <person name="Liang C."/>
            <person name="Lipzen A."/>
            <person name="Lutzoni F."/>
            <person name="Magnuson J."/>
            <person name="Mondo S."/>
            <person name="Nolan M."/>
            <person name="Ohm R."/>
            <person name="Pangilinan J."/>
            <person name="Park H.-J."/>
            <person name="Ramirez L."/>
            <person name="Alfaro M."/>
            <person name="Sun H."/>
            <person name="Tritt A."/>
            <person name="Yoshinaga Y."/>
            <person name="Zwiers L.-H."/>
            <person name="Turgeon B."/>
            <person name="Goodwin S."/>
            <person name="Spatafora J."/>
            <person name="Crous P."/>
            <person name="Grigoriev I."/>
        </authorList>
    </citation>
    <scope>NUCLEOTIDE SEQUENCE</scope>
    <source>
        <strain evidence="3">CBS 207.26</strain>
    </source>
</reference>
<dbReference type="PROSITE" id="PS50172">
    <property type="entry name" value="BRCT"/>
    <property type="match status" value="3"/>
</dbReference>
<feature type="compositionally biased region" description="Acidic residues" evidence="1">
    <location>
        <begin position="95"/>
        <end position="121"/>
    </location>
</feature>
<dbReference type="InterPro" id="IPR001357">
    <property type="entry name" value="BRCT_dom"/>
</dbReference>
<dbReference type="AlphaFoldDB" id="A0A6A6EFX4"/>
<feature type="compositionally biased region" description="Low complexity" evidence="1">
    <location>
        <begin position="140"/>
        <end position="154"/>
    </location>
</feature>
<feature type="region of interest" description="Disordered" evidence="1">
    <location>
        <begin position="91"/>
        <end position="161"/>
    </location>
</feature>
<sequence length="344" mass="36179">MGPKNATSVPIPVNPKALAGKSVIITGEIDGQSRKSAEQILVNAGATIEKSLNKKVQLVVLGENAGPAKLEKIEKLGLETKEWDELIEEIKTEGGEEPASGEDEDEEMNDEEETEEEPEPEPEPKPKSKPTKGKAKANTKAKAGPAPAKAKPGTSSSGFSITGKTVIITGTIPGHDRKQAQAIVEEHGATVAKSLNKSVELAILGSNAGPEKLAKIEEQGIETIHWNDMAEKLGLEVTPEKEVADVETGGAPDSIDGKTVIITGTIKGHTRSAAQKLLESAGATYAKSLNKSIQLVVLGTNPGPDKLDKIAEMGIDTCSFEALIEKLGLEAEASEPPKKKAKKA</sequence>
<dbReference type="Pfam" id="PF00533">
    <property type="entry name" value="BRCT"/>
    <property type="match status" value="3"/>
</dbReference>
<keyword evidence="4" id="KW-1185">Reference proteome</keyword>
<dbReference type="SUPFAM" id="SSF52113">
    <property type="entry name" value="BRCT domain"/>
    <property type="match status" value="3"/>
</dbReference>
<dbReference type="OrthoDB" id="446168at2759"/>
<name>A0A6A6EFX4_9PEZI</name>